<evidence type="ECO:0000256" key="6">
    <source>
        <dbReference type="RuleBase" id="RU361145"/>
    </source>
</evidence>
<comment type="caution">
    <text evidence="8">The sequence shown here is derived from an EMBL/GenBank/DDBJ whole genome shotgun (WGS) entry which is preliminary data.</text>
</comment>
<keyword evidence="2 5" id="KW-0479">Metal-binding</keyword>
<feature type="binding site" evidence="5">
    <location>
        <position position="102"/>
    </location>
    <ligand>
        <name>Fe cation</name>
        <dbReference type="ChEBI" id="CHEBI:24875"/>
        <label>1</label>
    </ligand>
</feature>
<dbReference type="GO" id="GO:0006826">
    <property type="term" value="P:iron ion transport"/>
    <property type="evidence" value="ECO:0007669"/>
    <property type="project" value="InterPro"/>
</dbReference>
<dbReference type="InterPro" id="IPR009078">
    <property type="entry name" value="Ferritin-like_SF"/>
</dbReference>
<dbReference type="EMBL" id="JACHVU010000015">
    <property type="protein sequence ID" value="MBB2993280.1"/>
    <property type="molecule type" value="Genomic_DNA"/>
</dbReference>
<dbReference type="PANTHER" id="PTHR11431">
    <property type="entry name" value="FERRITIN"/>
    <property type="match status" value="1"/>
</dbReference>
<keyword evidence="4 5" id="KW-0408">Iron</keyword>
<evidence type="ECO:0000259" key="7">
    <source>
        <dbReference type="PROSITE" id="PS50905"/>
    </source>
</evidence>
<evidence type="ECO:0000313" key="9">
    <source>
        <dbReference type="Proteomes" id="UP000550501"/>
    </source>
</evidence>
<organism evidence="8 9">
    <name type="scientific">Mycolicibacterium iranicum</name>
    <name type="common">Mycobacterium iranicum</name>
    <dbReference type="NCBI Taxonomy" id="912594"/>
    <lineage>
        <taxon>Bacteria</taxon>
        <taxon>Bacillati</taxon>
        <taxon>Actinomycetota</taxon>
        <taxon>Actinomycetes</taxon>
        <taxon>Mycobacteriales</taxon>
        <taxon>Mycobacteriaceae</taxon>
        <taxon>Mycolicibacterium</taxon>
    </lineage>
</organism>
<protein>
    <recommendedName>
        <fullName evidence="6">Ferritin</fullName>
    </recommendedName>
</protein>
<feature type="domain" description="Ferritin-like diiron" evidence="7">
    <location>
        <begin position="8"/>
        <end position="153"/>
    </location>
</feature>
<dbReference type="CDD" id="cd01055">
    <property type="entry name" value="Nonheme_Ferritin"/>
    <property type="match status" value="1"/>
</dbReference>
<feature type="binding site" evidence="5">
    <location>
        <position position="135"/>
    </location>
    <ligand>
        <name>Fe cation</name>
        <dbReference type="ChEBI" id="CHEBI:24875"/>
        <label>1</label>
    </ligand>
</feature>
<dbReference type="InterPro" id="IPR001519">
    <property type="entry name" value="Ferritin"/>
</dbReference>
<feature type="binding site" evidence="5">
    <location>
        <position position="58"/>
    </location>
    <ligand>
        <name>Fe cation</name>
        <dbReference type="ChEBI" id="CHEBI:24875"/>
        <label>1</label>
    </ligand>
</feature>
<keyword evidence="3" id="KW-0560">Oxidoreductase</keyword>
<feature type="binding site" evidence="5">
    <location>
        <position position="61"/>
    </location>
    <ligand>
        <name>Fe cation</name>
        <dbReference type="ChEBI" id="CHEBI:24875"/>
        <label>1</label>
    </ligand>
</feature>
<name>A0A839QBE7_MYCIR</name>
<evidence type="ECO:0000313" key="8">
    <source>
        <dbReference type="EMBL" id="MBB2993280.1"/>
    </source>
</evidence>
<dbReference type="RefSeq" id="WP_183473049.1">
    <property type="nucleotide sequence ID" value="NZ_JACHVU010000015.1"/>
</dbReference>
<evidence type="ECO:0000256" key="3">
    <source>
        <dbReference type="ARBA" id="ARBA00023002"/>
    </source>
</evidence>
<dbReference type="PROSITE" id="PS50905">
    <property type="entry name" value="FERRITIN_LIKE"/>
    <property type="match status" value="1"/>
</dbReference>
<dbReference type="GO" id="GO:0006879">
    <property type="term" value="P:intracellular iron ion homeostasis"/>
    <property type="evidence" value="ECO:0007669"/>
    <property type="project" value="UniProtKB-KW"/>
</dbReference>
<dbReference type="Proteomes" id="UP000550501">
    <property type="component" value="Unassembled WGS sequence"/>
</dbReference>
<evidence type="ECO:0000256" key="4">
    <source>
        <dbReference type="ARBA" id="ARBA00023004"/>
    </source>
</evidence>
<dbReference type="PANTHER" id="PTHR11431:SF127">
    <property type="entry name" value="BACTERIAL NON-HEME FERRITIN"/>
    <property type="match status" value="1"/>
</dbReference>
<dbReference type="Pfam" id="PF00210">
    <property type="entry name" value="Ferritin"/>
    <property type="match status" value="1"/>
</dbReference>
<reference evidence="8 9" key="1">
    <citation type="submission" date="2020-08" db="EMBL/GenBank/DDBJ databases">
        <title>The Agave Microbiome: Exploring the role of microbial communities in plant adaptations to desert environments.</title>
        <authorList>
            <person name="Partida-Martinez L.P."/>
        </authorList>
    </citation>
    <scope>NUCLEOTIDE SEQUENCE [LARGE SCALE GENOMIC DNA]</scope>
    <source>
        <strain evidence="8 9">AT2.18</strain>
    </source>
</reference>
<dbReference type="GO" id="GO:0005829">
    <property type="term" value="C:cytosol"/>
    <property type="evidence" value="ECO:0007669"/>
    <property type="project" value="TreeGrafter"/>
</dbReference>
<sequence length="184" mass="20402">MTTTLPTDNTETKFHSLLGDQVRSELGASQQYLAIAVYFDGADLPQLAKFFYRQSVEERNHALMLVQYLIDRDVPAEIPAVDPVRNSFETPRDAIALALDLERSVTEQISRLAGTARDEGDYLGEQFMQWFLKEQVEEVAQMTTLVRIAERAGADLFHLEDFVAREISTPAGDPAAPKAAGGAL</sequence>
<evidence type="ECO:0000256" key="5">
    <source>
        <dbReference type="PIRSR" id="PIRSR601519-1"/>
    </source>
</evidence>
<dbReference type="InterPro" id="IPR041719">
    <property type="entry name" value="Ferritin_prok"/>
</dbReference>
<evidence type="ECO:0000256" key="2">
    <source>
        <dbReference type="ARBA" id="ARBA00022723"/>
    </source>
</evidence>
<proteinExistence type="predicted"/>
<dbReference type="GO" id="GO:0008198">
    <property type="term" value="F:ferrous iron binding"/>
    <property type="evidence" value="ECO:0007669"/>
    <property type="project" value="TreeGrafter"/>
</dbReference>
<keyword evidence="1 6" id="KW-0409">Iron storage</keyword>
<dbReference type="InterPro" id="IPR009040">
    <property type="entry name" value="Ferritin-like_diiron"/>
</dbReference>
<dbReference type="GO" id="GO:0004322">
    <property type="term" value="F:ferroxidase activity"/>
    <property type="evidence" value="ECO:0007669"/>
    <property type="project" value="TreeGrafter"/>
</dbReference>
<dbReference type="SUPFAM" id="SSF47240">
    <property type="entry name" value="Ferritin-like"/>
    <property type="match status" value="1"/>
</dbReference>
<dbReference type="Gene3D" id="1.20.1260.10">
    <property type="match status" value="1"/>
</dbReference>
<keyword evidence="9" id="KW-1185">Reference proteome</keyword>
<feature type="binding site" evidence="5">
    <location>
        <position position="25"/>
    </location>
    <ligand>
        <name>Fe cation</name>
        <dbReference type="ChEBI" id="CHEBI:24875"/>
        <label>1</label>
    </ligand>
</feature>
<dbReference type="GO" id="GO:0008199">
    <property type="term" value="F:ferric iron binding"/>
    <property type="evidence" value="ECO:0007669"/>
    <property type="project" value="InterPro"/>
</dbReference>
<accession>A0A839QBE7</accession>
<evidence type="ECO:0000256" key="1">
    <source>
        <dbReference type="ARBA" id="ARBA00022434"/>
    </source>
</evidence>
<dbReference type="InterPro" id="IPR008331">
    <property type="entry name" value="Ferritin_DPS_dom"/>
</dbReference>
<dbReference type="AlphaFoldDB" id="A0A839QBE7"/>
<dbReference type="InterPro" id="IPR012347">
    <property type="entry name" value="Ferritin-like"/>
</dbReference>
<gene>
    <name evidence="8" type="ORF">FHR72_004788</name>
</gene>